<evidence type="ECO:0000259" key="2">
    <source>
        <dbReference type="Pfam" id="PF05569"/>
    </source>
</evidence>
<keyword evidence="4" id="KW-1185">Reference proteome</keyword>
<dbReference type="Proteomes" id="UP000239711">
    <property type="component" value="Unassembled WGS sequence"/>
</dbReference>
<dbReference type="InterPro" id="IPR008756">
    <property type="entry name" value="Peptidase_M56"/>
</dbReference>
<dbReference type="Pfam" id="PF05569">
    <property type="entry name" value="Peptidase_M56"/>
    <property type="match status" value="1"/>
</dbReference>
<evidence type="ECO:0000313" key="4">
    <source>
        <dbReference type="Proteomes" id="UP000239711"/>
    </source>
</evidence>
<comment type="caution">
    <text evidence="3">The sequence shown here is derived from an EMBL/GenBank/DDBJ whole genome shotgun (WGS) entry which is preliminary data.</text>
</comment>
<protein>
    <recommendedName>
        <fullName evidence="2">Peptidase M56 domain-containing protein</fullName>
    </recommendedName>
</protein>
<keyword evidence="1" id="KW-1133">Transmembrane helix</keyword>
<dbReference type="OrthoDB" id="15218at2"/>
<proteinExistence type="predicted"/>
<gene>
    <name evidence="3" type="ORF">C5745_15325</name>
</gene>
<feature type="transmembrane region" description="Helical" evidence="1">
    <location>
        <begin position="46"/>
        <end position="64"/>
    </location>
</feature>
<dbReference type="EMBL" id="PVBQ01000013">
    <property type="protein sequence ID" value="PRD46528.1"/>
    <property type="molecule type" value="Genomic_DNA"/>
</dbReference>
<evidence type="ECO:0000313" key="3">
    <source>
        <dbReference type="EMBL" id="PRD46528.1"/>
    </source>
</evidence>
<dbReference type="PANTHER" id="PTHR34978:SF3">
    <property type="entry name" value="SLR0241 PROTEIN"/>
    <property type="match status" value="1"/>
</dbReference>
<feature type="transmembrane region" description="Helical" evidence="1">
    <location>
        <begin position="20"/>
        <end position="37"/>
    </location>
</feature>
<dbReference type="CDD" id="cd07341">
    <property type="entry name" value="M56_BlaR1_MecR1_like"/>
    <property type="match status" value="1"/>
</dbReference>
<dbReference type="Gene3D" id="3.30.2010.10">
    <property type="entry name" value="Metalloproteases ('zincins'), catalytic domain"/>
    <property type="match status" value="1"/>
</dbReference>
<keyword evidence="1" id="KW-0472">Membrane</keyword>
<organism evidence="3 4">
    <name type="scientific">Sphingobacterium haloxyli</name>
    <dbReference type="NCBI Taxonomy" id="2100533"/>
    <lineage>
        <taxon>Bacteria</taxon>
        <taxon>Pseudomonadati</taxon>
        <taxon>Bacteroidota</taxon>
        <taxon>Sphingobacteriia</taxon>
        <taxon>Sphingobacteriales</taxon>
        <taxon>Sphingobacteriaceae</taxon>
        <taxon>Sphingobacterium</taxon>
    </lineage>
</organism>
<reference evidence="3 4" key="1">
    <citation type="submission" date="2018-02" db="EMBL/GenBank/DDBJ databases">
        <title>The draft genome of Sphingobacterium sp. 5JN-11.</title>
        <authorList>
            <person name="Liu L."/>
            <person name="Li L."/>
            <person name="Liang L."/>
            <person name="Zhang X."/>
            <person name="Wang T."/>
        </authorList>
    </citation>
    <scope>NUCLEOTIDE SEQUENCE [LARGE SCALE GENOMIC DNA]</scope>
    <source>
        <strain evidence="3 4">5JN-11</strain>
    </source>
</reference>
<accession>A0A2S9J180</accession>
<dbReference type="AlphaFoldDB" id="A0A2S9J180"/>
<keyword evidence="1" id="KW-0812">Transmembrane</keyword>
<name>A0A2S9J180_9SPHI</name>
<dbReference type="PANTHER" id="PTHR34978">
    <property type="entry name" value="POSSIBLE SENSOR-TRANSDUCER PROTEIN BLAR"/>
    <property type="match status" value="1"/>
</dbReference>
<dbReference type="InterPro" id="IPR052173">
    <property type="entry name" value="Beta-lactam_resp_regulator"/>
</dbReference>
<evidence type="ECO:0000256" key="1">
    <source>
        <dbReference type="SAM" id="Phobius"/>
    </source>
</evidence>
<dbReference type="RefSeq" id="WP_105717882.1">
    <property type="nucleotide sequence ID" value="NZ_PVBQ01000013.1"/>
</dbReference>
<feature type="transmembrane region" description="Helical" evidence="1">
    <location>
        <begin position="103"/>
        <end position="123"/>
    </location>
</feature>
<feature type="domain" description="Peptidase M56" evidence="2">
    <location>
        <begin position="107"/>
        <end position="296"/>
    </location>
</feature>
<sequence length="535" mass="60509">MNSLLQNITQALGLSMVHSLWQGALIYGALSLAYLLLPKLTSKNKYVFALSGQFILLTSFAVTFTRCMDVAPTSAKTFMKNGDLSLAFSQETYSQLLKALEPLLPWMSSLYVLGLFIQLIIFSNSFAKLHYLRTQGISTAPIAWMQSFQQICDKIQIKQHIQFYLSDKVSIPLTIGHLKPIVLFPVAFVNNLKPEQVESILIHELAHIKRHDYLFNLFKVAIETILFFNPFVWLLSQHIETEREHACDDMAMEWIPSSIAYAQALMSVEVLKNTSAPAHAMAAVGKKHHLLHRIQRITNMEKNHINTRRHLIPVVLCSLALITIAWIGPKEKTATKENAPVAVAVAISETPYQIPAPAIAPSYTRSSPDTIKPPLEPEGVPMEQTHIENAEHFQSPEWKAKIADIEVNASKIEAYFNSPEWENKVANIEAHARKTAEYFNSSEWKAKMTDIEANARKAEEYLNSSEWKAKIADIEANASKIEAYYNSPEWKNKVANIEAHARKTEEYFNSPEWKAKIADIEANAKKMLELHNSPE</sequence>
<feature type="transmembrane region" description="Helical" evidence="1">
    <location>
        <begin position="310"/>
        <end position="328"/>
    </location>
</feature>